<evidence type="ECO:0000313" key="3">
    <source>
        <dbReference type="Proteomes" id="UP001190700"/>
    </source>
</evidence>
<accession>A0AAE0BXZ5</accession>
<feature type="compositionally biased region" description="Acidic residues" evidence="1">
    <location>
        <begin position="425"/>
        <end position="437"/>
    </location>
</feature>
<reference evidence="2 3" key="1">
    <citation type="journal article" date="2015" name="Genome Biol. Evol.">
        <title>Comparative Genomics of a Bacterivorous Green Alga Reveals Evolutionary Causalities and Consequences of Phago-Mixotrophic Mode of Nutrition.</title>
        <authorList>
            <person name="Burns J.A."/>
            <person name="Paasch A."/>
            <person name="Narechania A."/>
            <person name="Kim E."/>
        </authorList>
    </citation>
    <scope>NUCLEOTIDE SEQUENCE [LARGE SCALE GENOMIC DNA]</scope>
    <source>
        <strain evidence="2 3">PLY_AMNH</strain>
    </source>
</reference>
<feature type="compositionally biased region" description="Low complexity" evidence="1">
    <location>
        <begin position="264"/>
        <end position="275"/>
    </location>
</feature>
<organism evidence="2 3">
    <name type="scientific">Cymbomonas tetramitiformis</name>
    <dbReference type="NCBI Taxonomy" id="36881"/>
    <lineage>
        <taxon>Eukaryota</taxon>
        <taxon>Viridiplantae</taxon>
        <taxon>Chlorophyta</taxon>
        <taxon>Pyramimonadophyceae</taxon>
        <taxon>Pyramimonadales</taxon>
        <taxon>Pyramimonadaceae</taxon>
        <taxon>Cymbomonas</taxon>
    </lineage>
</organism>
<dbReference type="AlphaFoldDB" id="A0AAE0BXZ5"/>
<feature type="compositionally biased region" description="Polar residues" evidence="1">
    <location>
        <begin position="195"/>
        <end position="207"/>
    </location>
</feature>
<feature type="region of interest" description="Disordered" evidence="1">
    <location>
        <begin position="418"/>
        <end position="568"/>
    </location>
</feature>
<sequence length="568" mass="58725">MDFKMDALERRFGVKTGGDSGLDLGDILGPSKAAPPRSAPASSAAPMASSSSMSFAPTASAENTAASLPELPTPSSLPIPNSTPSMFPDLGPSVSQPIRAMEVDVSALPPPSTRLPSNPNDGDFGLLPKPAEREPNPSMEFGHPPSSIASLGSGAYTPGVTESKSSFTAPGDNLDTASMQAPAARPAAGFGSGGLTSRSHGISSVSLGPTPGMPGKSGISFTGGSTLRRNGAAGAGGGKAAYDEFDDFFDGPSKAGHQRPTGLAAPAASVPQQPSHYKMPDVLAAGTYGDLPTMSMPDKPAYASSAEHHSATPLEGIDGHAKLAQRLNVGRSSRPASSGTCQPNVFAALTVLTFLLAGVLYIGDIEEINFRLQGSKEPSVLEQVEAKQAQLVGMRAPDSAEALPPGGAESLEADVASLPEPVPDSTDEPADSVEDTTADNPLSVTTAFKPAEDQEEPQGEQEEEASQMPEPVEPQADQSMPSEEGEPEIMSRFSEDEEPVMGSAAKEAKRPKTPKKAKSTAKTAAIDQPKLPKRDPKAQTALKEPRDPSRGKRGARALLQRLPSLVWA</sequence>
<protein>
    <submittedName>
        <fullName evidence="2">Uncharacterized protein</fullName>
    </submittedName>
</protein>
<feature type="region of interest" description="Disordered" evidence="1">
    <location>
        <begin position="249"/>
        <end position="275"/>
    </location>
</feature>
<feature type="compositionally biased region" description="Basic and acidic residues" evidence="1">
    <location>
        <begin position="530"/>
        <end position="550"/>
    </location>
</feature>
<proteinExistence type="predicted"/>
<dbReference type="EMBL" id="LGRX02032587">
    <property type="protein sequence ID" value="KAK3243875.1"/>
    <property type="molecule type" value="Genomic_DNA"/>
</dbReference>
<evidence type="ECO:0000313" key="2">
    <source>
        <dbReference type="EMBL" id="KAK3243875.1"/>
    </source>
</evidence>
<feature type="compositionally biased region" description="Low complexity" evidence="1">
    <location>
        <begin position="21"/>
        <end position="70"/>
    </location>
</feature>
<feature type="compositionally biased region" description="Acidic residues" evidence="1">
    <location>
        <begin position="453"/>
        <end position="465"/>
    </location>
</feature>
<feature type="region of interest" description="Disordered" evidence="1">
    <location>
        <begin position="107"/>
        <end position="224"/>
    </location>
</feature>
<gene>
    <name evidence="2" type="ORF">CYMTET_46490</name>
</gene>
<keyword evidence="3" id="KW-1185">Reference proteome</keyword>
<feature type="compositionally biased region" description="Low complexity" evidence="1">
    <location>
        <begin position="177"/>
        <end position="189"/>
    </location>
</feature>
<comment type="caution">
    <text evidence="2">The sequence shown here is derived from an EMBL/GenBank/DDBJ whole genome shotgun (WGS) entry which is preliminary data.</text>
</comment>
<evidence type="ECO:0000256" key="1">
    <source>
        <dbReference type="SAM" id="MobiDB-lite"/>
    </source>
</evidence>
<feature type="region of interest" description="Disordered" evidence="1">
    <location>
        <begin position="1"/>
        <end position="94"/>
    </location>
</feature>
<name>A0AAE0BXZ5_9CHLO</name>
<dbReference type="Proteomes" id="UP001190700">
    <property type="component" value="Unassembled WGS sequence"/>
</dbReference>
<feature type="compositionally biased region" description="Basic residues" evidence="1">
    <location>
        <begin position="509"/>
        <end position="519"/>
    </location>
</feature>
<feature type="compositionally biased region" description="Basic and acidic residues" evidence="1">
    <location>
        <begin position="1"/>
        <end position="12"/>
    </location>
</feature>